<dbReference type="Gene3D" id="3.30.2010.20">
    <property type="match status" value="1"/>
</dbReference>
<dbReference type="EMBL" id="LBWB01000004">
    <property type="protein sequence ID" value="KKR01514.1"/>
    <property type="molecule type" value="Genomic_DNA"/>
</dbReference>
<dbReference type="CDD" id="cd12952">
    <property type="entry name" value="MMP_ACEL2062"/>
    <property type="match status" value="1"/>
</dbReference>
<protein>
    <recommendedName>
        <fullName evidence="3">Metallopeptidase family protein</fullName>
    </recommendedName>
</protein>
<evidence type="ECO:0008006" key="3">
    <source>
        <dbReference type="Google" id="ProtNLM"/>
    </source>
</evidence>
<accession>A0A0G0MBS9</accession>
<dbReference type="AlphaFoldDB" id="A0A0G0MBS9"/>
<reference evidence="1 2" key="1">
    <citation type="journal article" date="2015" name="Nature">
        <title>rRNA introns, odd ribosomes, and small enigmatic genomes across a large radiation of phyla.</title>
        <authorList>
            <person name="Brown C.T."/>
            <person name="Hug L.A."/>
            <person name="Thomas B.C."/>
            <person name="Sharon I."/>
            <person name="Castelle C.J."/>
            <person name="Singh A."/>
            <person name="Wilkins M.J."/>
            <person name="Williams K.H."/>
            <person name="Banfield J.F."/>
        </authorList>
    </citation>
    <scope>NUCLEOTIDE SEQUENCE [LARGE SCALE GENOMIC DNA]</scope>
</reference>
<organism evidence="1 2">
    <name type="scientific">Candidatus Woesebacteria bacterium GW2011_GWB1_39_12</name>
    <dbReference type="NCBI Taxonomy" id="1618574"/>
    <lineage>
        <taxon>Bacteria</taxon>
        <taxon>Candidatus Woeseibacteriota</taxon>
    </lineage>
</organism>
<dbReference type="Proteomes" id="UP000033881">
    <property type="component" value="Unassembled WGS sequence"/>
</dbReference>
<proteinExistence type="predicted"/>
<dbReference type="InterPro" id="IPR010428">
    <property type="entry name" value="Zincin_1"/>
</dbReference>
<dbReference type="InterPro" id="IPR038555">
    <property type="entry name" value="Zincin_1_sf"/>
</dbReference>
<dbReference type="Pfam" id="PF06262">
    <property type="entry name" value="Zincin_1"/>
    <property type="match status" value="1"/>
</dbReference>
<gene>
    <name evidence="1" type="ORF">UT24_C0004G0077</name>
</gene>
<evidence type="ECO:0000313" key="1">
    <source>
        <dbReference type="EMBL" id="KKR01514.1"/>
    </source>
</evidence>
<name>A0A0G0MBS9_9BACT</name>
<evidence type="ECO:0000313" key="2">
    <source>
        <dbReference type="Proteomes" id="UP000033881"/>
    </source>
</evidence>
<dbReference type="SUPFAM" id="SSF55486">
    <property type="entry name" value="Metalloproteases ('zincins'), catalytic domain"/>
    <property type="match status" value="1"/>
</dbReference>
<dbReference type="STRING" id="1618574.UT24_C0004G0077"/>
<sequence length="124" mass="14100">MEDKDFEELVSQALDYLPQEFLEKLENLNVTIADWPTPGQIGGRGGLLLGLYEGVPQTRRGRYGIGGVLPDKITIFKIPILMISRSLEDIRENVRDTVIHEIAHHFGFSEEGIIKAKREKRKNL</sequence>
<comment type="caution">
    <text evidence="1">The sequence shown here is derived from an EMBL/GenBank/DDBJ whole genome shotgun (WGS) entry which is preliminary data.</text>
</comment>